<evidence type="ECO:0000313" key="8">
    <source>
        <dbReference type="Proteomes" id="UP000561045"/>
    </source>
</evidence>
<accession>A0A840BGL9</accession>
<dbReference type="Pfam" id="PF03626">
    <property type="entry name" value="COX4_pro"/>
    <property type="match status" value="1"/>
</dbReference>
<evidence type="ECO:0000256" key="5">
    <source>
        <dbReference type="ARBA" id="ARBA00023136"/>
    </source>
</evidence>
<feature type="transmembrane region" description="Helical" evidence="6">
    <location>
        <begin position="82"/>
        <end position="102"/>
    </location>
</feature>
<name>A0A840BGL9_9RHOO</name>
<evidence type="ECO:0000256" key="1">
    <source>
        <dbReference type="ARBA" id="ARBA00004651"/>
    </source>
</evidence>
<keyword evidence="2" id="KW-1003">Cell membrane</keyword>
<organism evidence="7 8">
    <name type="scientific">Niveibacterium umoris</name>
    <dbReference type="NCBI Taxonomy" id="1193620"/>
    <lineage>
        <taxon>Bacteria</taxon>
        <taxon>Pseudomonadati</taxon>
        <taxon>Pseudomonadota</taxon>
        <taxon>Betaproteobacteria</taxon>
        <taxon>Rhodocyclales</taxon>
        <taxon>Rhodocyclaceae</taxon>
        <taxon>Niveibacterium</taxon>
    </lineage>
</organism>
<keyword evidence="5 6" id="KW-0472">Membrane</keyword>
<evidence type="ECO:0000256" key="3">
    <source>
        <dbReference type="ARBA" id="ARBA00022692"/>
    </source>
</evidence>
<keyword evidence="3 6" id="KW-0812">Transmembrane</keyword>
<evidence type="ECO:0000256" key="6">
    <source>
        <dbReference type="SAM" id="Phobius"/>
    </source>
</evidence>
<dbReference type="Proteomes" id="UP000561045">
    <property type="component" value="Unassembled WGS sequence"/>
</dbReference>
<evidence type="ECO:0000256" key="4">
    <source>
        <dbReference type="ARBA" id="ARBA00022989"/>
    </source>
</evidence>
<proteinExistence type="predicted"/>
<protein>
    <recommendedName>
        <fullName evidence="9">Cytochrome C oxidase subunit IV</fullName>
    </recommendedName>
</protein>
<feature type="transmembrane region" description="Helical" evidence="6">
    <location>
        <begin position="43"/>
        <end position="61"/>
    </location>
</feature>
<comment type="subcellular location">
    <subcellularLocation>
        <location evidence="1">Cell membrane</location>
        <topology evidence="1">Multi-pass membrane protein</topology>
    </subcellularLocation>
</comment>
<evidence type="ECO:0008006" key="9">
    <source>
        <dbReference type="Google" id="ProtNLM"/>
    </source>
</evidence>
<evidence type="ECO:0000256" key="2">
    <source>
        <dbReference type="ARBA" id="ARBA00022475"/>
    </source>
</evidence>
<keyword evidence="4 6" id="KW-1133">Transmembrane helix</keyword>
<dbReference type="RefSeq" id="WP_183631773.1">
    <property type="nucleotide sequence ID" value="NZ_BAABLE010000011.1"/>
</dbReference>
<evidence type="ECO:0000313" key="7">
    <source>
        <dbReference type="EMBL" id="MBB4011334.1"/>
    </source>
</evidence>
<sequence>MKTPSLHREDIAFAVLLLATLATYALGEWDGKYRDVCRSGHVTVVSAQGAVAVVLALVTLIKGTLVAREFMVLRHVSLRWQAAVLGWLLLAIVLIGFGWYAASGAW</sequence>
<reference evidence="7 8" key="1">
    <citation type="submission" date="2020-08" db="EMBL/GenBank/DDBJ databases">
        <title>Genomic Encyclopedia of Type Strains, Phase IV (KMG-IV): sequencing the most valuable type-strain genomes for metagenomic binning, comparative biology and taxonomic classification.</title>
        <authorList>
            <person name="Goeker M."/>
        </authorList>
    </citation>
    <scope>NUCLEOTIDE SEQUENCE [LARGE SCALE GENOMIC DNA]</scope>
    <source>
        <strain evidence="7 8">DSM 106739</strain>
    </source>
</reference>
<dbReference type="AlphaFoldDB" id="A0A840BGL9"/>
<dbReference type="InterPro" id="IPR005171">
    <property type="entry name" value="Cyt_c_oxidase_su4_prok"/>
</dbReference>
<gene>
    <name evidence="7" type="ORF">GGR36_000642</name>
</gene>
<comment type="caution">
    <text evidence="7">The sequence shown here is derived from an EMBL/GenBank/DDBJ whole genome shotgun (WGS) entry which is preliminary data.</text>
</comment>
<keyword evidence="8" id="KW-1185">Reference proteome</keyword>
<dbReference type="GO" id="GO:0005886">
    <property type="term" value="C:plasma membrane"/>
    <property type="evidence" value="ECO:0007669"/>
    <property type="project" value="UniProtKB-SubCell"/>
</dbReference>
<dbReference type="EMBL" id="JACIET010000001">
    <property type="protein sequence ID" value="MBB4011334.1"/>
    <property type="molecule type" value="Genomic_DNA"/>
</dbReference>